<dbReference type="PANTHER" id="PTHR21310">
    <property type="entry name" value="AMINOGLYCOSIDE PHOSPHOTRANSFERASE-RELATED-RELATED"/>
    <property type="match status" value="1"/>
</dbReference>
<evidence type="ECO:0000313" key="3">
    <source>
        <dbReference type="Proteomes" id="UP000679498"/>
    </source>
</evidence>
<dbReference type="InterPro" id="IPR011009">
    <property type="entry name" value="Kinase-like_dom_sf"/>
</dbReference>
<name>A0ABX8GE32_EXIAC</name>
<keyword evidence="3" id="KW-1185">Reference proteome</keyword>
<dbReference type="Proteomes" id="UP000679498">
    <property type="component" value="Chromosome"/>
</dbReference>
<sequence>MTRNQQCGSTAIVMTMSDERVRKYFHESIEKQRIIQEFRMLEELERTTIPTPNVYAVELEDSPFIEMQRIDGNELLELFEPSQITDFLNAFATLHQRIHQQQSRQAPKWHDVTHHKMRHLSPELRLKAERLLESLHIPQQQALLHGDFHFQNILVTVDETFVVIDWHDATTGPPIADVARTLLLLRTAGGTVVPDEMRRYVCLEYLDRYQAVSSIQLSNLADWLRLMAILRTLEQVPDAEQSRLEELISHPDLSAYFFIT</sequence>
<dbReference type="RefSeq" id="WP_069940489.1">
    <property type="nucleotide sequence ID" value="NZ_CP075897.1"/>
</dbReference>
<evidence type="ECO:0000313" key="2">
    <source>
        <dbReference type="EMBL" id="QWB31392.1"/>
    </source>
</evidence>
<organism evidence="2 3">
    <name type="scientific">Exiguobacterium acetylicum</name>
    <name type="common">Brevibacterium acetylicum</name>
    <dbReference type="NCBI Taxonomy" id="41170"/>
    <lineage>
        <taxon>Bacteria</taxon>
        <taxon>Bacillati</taxon>
        <taxon>Bacillota</taxon>
        <taxon>Bacilli</taxon>
        <taxon>Bacillales</taxon>
        <taxon>Bacillales Family XII. Incertae Sedis</taxon>
        <taxon>Exiguobacterium</taxon>
    </lineage>
</organism>
<dbReference type="Pfam" id="PF01636">
    <property type="entry name" value="APH"/>
    <property type="match status" value="1"/>
</dbReference>
<reference evidence="2 3" key="1">
    <citation type="submission" date="2021-05" db="EMBL/GenBank/DDBJ databases">
        <title>Biocontrol using Exiguobacterium acetylicum SI17 against litchi downy blight caused by Peronophythora litchii.</title>
        <authorList>
            <person name="Zheng L."/>
        </authorList>
    </citation>
    <scope>NUCLEOTIDE SEQUENCE [LARGE SCALE GENOMIC DNA]</scope>
    <source>
        <strain evidence="2 3">SI17</strain>
    </source>
</reference>
<dbReference type="GeneID" id="88811422"/>
<evidence type="ECO:0000259" key="1">
    <source>
        <dbReference type="Pfam" id="PF01636"/>
    </source>
</evidence>
<dbReference type="PANTHER" id="PTHR21310:SF40">
    <property type="entry name" value="AMINOGLYCOSIDE PHOSPHOTRANSFERASE DOMAIN-CONTAINING PROTEIN-RELATED"/>
    <property type="match status" value="1"/>
</dbReference>
<dbReference type="Gene3D" id="3.30.200.20">
    <property type="entry name" value="Phosphorylase Kinase, domain 1"/>
    <property type="match status" value="1"/>
</dbReference>
<dbReference type="InterPro" id="IPR051678">
    <property type="entry name" value="AGP_Transferase"/>
</dbReference>
<dbReference type="InterPro" id="IPR002575">
    <property type="entry name" value="Aminoglycoside_PTrfase"/>
</dbReference>
<feature type="domain" description="Aminoglycoside phosphotransferase" evidence="1">
    <location>
        <begin position="25"/>
        <end position="207"/>
    </location>
</feature>
<protein>
    <submittedName>
        <fullName evidence="2">Phosphotransferase</fullName>
    </submittedName>
</protein>
<accession>A0ABX8GE32</accession>
<dbReference type="Gene3D" id="3.90.1200.10">
    <property type="match status" value="1"/>
</dbReference>
<proteinExistence type="predicted"/>
<dbReference type="SUPFAM" id="SSF56112">
    <property type="entry name" value="Protein kinase-like (PK-like)"/>
    <property type="match status" value="1"/>
</dbReference>
<dbReference type="EMBL" id="CP075897">
    <property type="protein sequence ID" value="QWB31392.1"/>
    <property type="molecule type" value="Genomic_DNA"/>
</dbReference>
<gene>
    <name evidence="2" type="ORF">KKI46_07030</name>
</gene>